<reference evidence="3 4" key="1">
    <citation type="submission" date="2022-01" db="EMBL/GenBank/DDBJ databases">
        <title>Mariniradius saccharolyticus sp. nov., isolated from sediment of a river.</title>
        <authorList>
            <person name="Liu H."/>
        </authorList>
    </citation>
    <scope>NUCLEOTIDE SEQUENCE [LARGE SCALE GENOMIC DNA]</scope>
    <source>
        <strain evidence="3 4">RY-2</strain>
    </source>
</reference>
<proteinExistence type="predicted"/>
<evidence type="ECO:0000313" key="3">
    <source>
        <dbReference type="EMBL" id="MCF1753201.1"/>
    </source>
</evidence>
<gene>
    <name evidence="3" type="ORF">L0U89_19225</name>
</gene>
<dbReference type="Proteomes" id="UP001201449">
    <property type="component" value="Unassembled WGS sequence"/>
</dbReference>
<feature type="chain" id="PRO_5046740760" evidence="1">
    <location>
        <begin position="22"/>
        <end position="178"/>
    </location>
</feature>
<dbReference type="InterPro" id="IPR032710">
    <property type="entry name" value="NTF2-like_dom_sf"/>
</dbReference>
<dbReference type="EMBL" id="JAKEVZ010000023">
    <property type="protein sequence ID" value="MCF1753201.1"/>
    <property type="molecule type" value="Genomic_DNA"/>
</dbReference>
<organism evidence="3 4">
    <name type="scientific">Mariniradius sediminis</name>
    <dbReference type="NCBI Taxonomy" id="2909237"/>
    <lineage>
        <taxon>Bacteria</taxon>
        <taxon>Pseudomonadati</taxon>
        <taxon>Bacteroidota</taxon>
        <taxon>Cytophagia</taxon>
        <taxon>Cytophagales</taxon>
        <taxon>Cyclobacteriaceae</taxon>
        <taxon>Mariniradius</taxon>
    </lineage>
</organism>
<dbReference type="Gene3D" id="3.10.450.50">
    <property type="match status" value="1"/>
</dbReference>
<dbReference type="SUPFAM" id="SSF54427">
    <property type="entry name" value="NTF2-like"/>
    <property type="match status" value="1"/>
</dbReference>
<sequence length="178" mass="20341">MKKSIALLFQISALIGLIAIGACSQKDNVTEGETTPMLAKSELEDAAWHMEELYWEYVQKIDTVAYKTLWHNDFMGYPGFGDGVSDVRKIASWIPDLHKDPDLKYSYTLHKKGSNSIEDVVMVFYDTDYFWTDSQNQVVRKETYKFTHTWKKVDGKWLILGGMAAIKNQEVLGTESGK</sequence>
<keyword evidence="4" id="KW-1185">Reference proteome</keyword>
<evidence type="ECO:0000259" key="2">
    <source>
        <dbReference type="Pfam" id="PF14534"/>
    </source>
</evidence>
<accession>A0ABS9C193</accession>
<evidence type="ECO:0000256" key="1">
    <source>
        <dbReference type="SAM" id="SignalP"/>
    </source>
</evidence>
<dbReference type="RefSeq" id="WP_234863013.1">
    <property type="nucleotide sequence ID" value="NZ_JAKEVZ010000023.1"/>
</dbReference>
<comment type="caution">
    <text evidence="3">The sequence shown here is derived from an EMBL/GenBank/DDBJ whole genome shotgun (WGS) entry which is preliminary data.</text>
</comment>
<evidence type="ECO:0000313" key="4">
    <source>
        <dbReference type="Proteomes" id="UP001201449"/>
    </source>
</evidence>
<feature type="domain" description="DUF4440" evidence="2">
    <location>
        <begin position="50"/>
        <end position="159"/>
    </location>
</feature>
<dbReference type="Pfam" id="PF14534">
    <property type="entry name" value="DUF4440"/>
    <property type="match status" value="1"/>
</dbReference>
<protein>
    <submittedName>
        <fullName evidence="3">Nuclear transport factor 2 family protein</fullName>
    </submittedName>
</protein>
<dbReference type="InterPro" id="IPR027843">
    <property type="entry name" value="DUF4440"/>
</dbReference>
<feature type="signal peptide" evidence="1">
    <location>
        <begin position="1"/>
        <end position="21"/>
    </location>
</feature>
<name>A0ABS9C193_9BACT</name>
<dbReference type="PROSITE" id="PS51257">
    <property type="entry name" value="PROKAR_LIPOPROTEIN"/>
    <property type="match status" value="1"/>
</dbReference>
<keyword evidence="1" id="KW-0732">Signal</keyword>